<reference evidence="1 2" key="1">
    <citation type="submission" date="2021-06" db="EMBL/GenBank/DDBJ databases">
        <authorList>
            <person name="Palmer J.M."/>
        </authorList>
    </citation>
    <scope>NUCLEOTIDE SEQUENCE [LARGE SCALE GENOMIC DNA]</scope>
    <source>
        <strain evidence="2">if_2019</strain>
        <tissue evidence="1">Muscle</tissue>
    </source>
</reference>
<protein>
    <submittedName>
        <fullName evidence="1">Uncharacterized protein</fullName>
    </submittedName>
</protein>
<name>A0ABV0TTI3_9TELE</name>
<comment type="caution">
    <text evidence="1">The sequence shown here is derived from an EMBL/GenBank/DDBJ whole genome shotgun (WGS) entry which is preliminary data.</text>
</comment>
<evidence type="ECO:0000313" key="2">
    <source>
        <dbReference type="Proteomes" id="UP001482620"/>
    </source>
</evidence>
<proteinExistence type="predicted"/>
<dbReference type="Proteomes" id="UP001482620">
    <property type="component" value="Unassembled WGS sequence"/>
</dbReference>
<accession>A0ABV0TTI3</accession>
<keyword evidence="2" id="KW-1185">Reference proteome</keyword>
<sequence length="105" mass="11285">MLGRDPRASALLDCCVSRAFCPLRSVPCKHEDTGEANAHLLFVCRSFVLITVTTPSSGVLGFIKVDVSSDGLCLCCTTFIRATCRSGEKNCHVALSHSIVRPSDL</sequence>
<organism evidence="1 2">
    <name type="scientific">Ilyodon furcidens</name>
    <name type="common">goldbreast splitfin</name>
    <dbReference type="NCBI Taxonomy" id="33524"/>
    <lineage>
        <taxon>Eukaryota</taxon>
        <taxon>Metazoa</taxon>
        <taxon>Chordata</taxon>
        <taxon>Craniata</taxon>
        <taxon>Vertebrata</taxon>
        <taxon>Euteleostomi</taxon>
        <taxon>Actinopterygii</taxon>
        <taxon>Neopterygii</taxon>
        <taxon>Teleostei</taxon>
        <taxon>Neoteleostei</taxon>
        <taxon>Acanthomorphata</taxon>
        <taxon>Ovalentaria</taxon>
        <taxon>Atherinomorphae</taxon>
        <taxon>Cyprinodontiformes</taxon>
        <taxon>Goodeidae</taxon>
        <taxon>Ilyodon</taxon>
    </lineage>
</organism>
<gene>
    <name evidence="1" type="ORF">ILYODFUR_006192</name>
</gene>
<dbReference type="EMBL" id="JAHRIQ010046717">
    <property type="protein sequence ID" value="MEQ2235829.1"/>
    <property type="molecule type" value="Genomic_DNA"/>
</dbReference>
<evidence type="ECO:0000313" key="1">
    <source>
        <dbReference type="EMBL" id="MEQ2235829.1"/>
    </source>
</evidence>